<feature type="region of interest" description="Disordered" evidence="4">
    <location>
        <begin position="133"/>
        <end position="207"/>
    </location>
</feature>
<dbReference type="SUPFAM" id="SSF100950">
    <property type="entry name" value="NagB/RpiA/CoA transferase-like"/>
    <property type="match status" value="1"/>
</dbReference>
<organism evidence="5 6">
    <name type="scientific">Bifidobacterium hapali</name>
    <dbReference type="NCBI Taxonomy" id="1630172"/>
    <lineage>
        <taxon>Bacteria</taxon>
        <taxon>Bacillati</taxon>
        <taxon>Actinomycetota</taxon>
        <taxon>Actinomycetes</taxon>
        <taxon>Bifidobacteriales</taxon>
        <taxon>Bifidobacteriaceae</taxon>
        <taxon>Bifidobacterium</taxon>
    </lineage>
</organism>
<name>A0A261FWN0_9BIFI</name>
<protein>
    <submittedName>
        <fullName evidence="5">5-formyltetrahydrofolate cyclo-ligase</fullName>
    </submittedName>
</protein>
<keyword evidence="3" id="KW-0067">ATP-binding</keyword>
<dbReference type="PANTHER" id="PTHR23407">
    <property type="entry name" value="ATPASE INHIBITOR/5-FORMYLTETRAHYDROFOLATE CYCLO-LIGASE"/>
    <property type="match status" value="1"/>
</dbReference>
<sequence length="289" mass="30467">MTANSLISGTDARAASTQSTKSAKSALRHNAFARRKLISPEQRESAGQRLAAQTDALIDSLAGRLTDRSYGLQPGATVATYVSMGTEIETRPLLNALLNARMRVIVPLLGSGLEIGWGELRSLDDLHAVRTSENATTGSGHLHQRPEEPSPLPPQSTPSAASQPSSPSSRSSEPLQSQPSPPLSAASPATLSSPSPLPSPTTPPATDATALRNASLIILPALAVDRHGTRLGRGGGWYDRALTYRAPNAPIIAVCWPWELVASDLPREPHDVPVDAILTPDGVTWLSVN</sequence>
<dbReference type="GO" id="GO:0030272">
    <property type="term" value="F:5-formyltetrahydrofolate cyclo-ligase activity"/>
    <property type="evidence" value="ECO:0007669"/>
    <property type="project" value="TreeGrafter"/>
</dbReference>
<comment type="caution">
    <text evidence="5">The sequence shown here is derived from an EMBL/GenBank/DDBJ whole genome shotgun (WGS) entry which is preliminary data.</text>
</comment>
<reference evidence="5 6" key="1">
    <citation type="journal article" date="2017" name="BMC Genomics">
        <title>Comparative genomic and phylogenomic analyses of the Bifidobacteriaceae family.</title>
        <authorList>
            <person name="Lugli G.A."/>
            <person name="Milani C."/>
            <person name="Turroni F."/>
            <person name="Duranti S."/>
            <person name="Mancabelli L."/>
            <person name="Mangifesta M."/>
            <person name="Ferrario C."/>
            <person name="Modesto M."/>
            <person name="Mattarelli P."/>
            <person name="Jiri K."/>
            <person name="van Sinderen D."/>
            <person name="Ventura M."/>
        </authorList>
    </citation>
    <scope>NUCLEOTIDE SEQUENCE [LARGE SCALE GENOMIC DNA]</scope>
    <source>
        <strain evidence="5 6">DSM 100202</strain>
    </source>
</reference>
<dbReference type="InterPro" id="IPR037171">
    <property type="entry name" value="NagB/RpiA_transferase-like"/>
</dbReference>
<dbReference type="GO" id="GO:0005524">
    <property type="term" value="F:ATP binding"/>
    <property type="evidence" value="ECO:0007669"/>
    <property type="project" value="UniProtKB-KW"/>
</dbReference>
<evidence type="ECO:0000313" key="6">
    <source>
        <dbReference type="Proteomes" id="UP000216074"/>
    </source>
</evidence>
<dbReference type="AlphaFoldDB" id="A0A261FWN0"/>
<dbReference type="GO" id="GO:0035999">
    <property type="term" value="P:tetrahydrofolate interconversion"/>
    <property type="evidence" value="ECO:0007669"/>
    <property type="project" value="TreeGrafter"/>
</dbReference>
<feature type="compositionally biased region" description="Low complexity" evidence="4">
    <location>
        <begin position="14"/>
        <end position="25"/>
    </location>
</feature>
<dbReference type="EMBL" id="MWWY01000035">
    <property type="protein sequence ID" value="OZG63589.1"/>
    <property type="molecule type" value="Genomic_DNA"/>
</dbReference>
<evidence type="ECO:0000256" key="2">
    <source>
        <dbReference type="ARBA" id="ARBA00022741"/>
    </source>
</evidence>
<dbReference type="PANTHER" id="PTHR23407:SF1">
    <property type="entry name" value="5-FORMYLTETRAHYDROFOLATE CYCLO-LIGASE"/>
    <property type="match status" value="1"/>
</dbReference>
<comment type="similarity">
    <text evidence="1">Belongs to the 5-formyltetrahydrofolate cyclo-ligase family.</text>
</comment>
<gene>
    <name evidence="5" type="ORF">BHAP_1776</name>
</gene>
<keyword evidence="5" id="KW-0436">Ligase</keyword>
<evidence type="ECO:0000313" key="5">
    <source>
        <dbReference type="EMBL" id="OZG63589.1"/>
    </source>
</evidence>
<dbReference type="GO" id="GO:0009396">
    <property type="term" value="P:folic acid-containing compound biosynthetic process"/>
    <property type="evidence" value="ECO:0007669"/>
    <property type="project" value="TreeGrafter"/>
</dbReference>
<dbReference type="Pfam" id="PF01812">
    <property type="entry name" value="5-FTHF_cyc-lig"/>
    <property type="match status" value="1"/>
</dbReference>
<dbReference type="OrthoDB" id="3242798at2"/>
<evidence type="ECO:0000256" key="3">
    <source>
        <dbReference type="ARBA" id="ARBA00022840"/>
    </source>
</evidence>
<proteinExistence type="inferred from homology"/>
<dbReference type="RefSeq" id="WP_094730370.1">
    <property type="nucleotide sequence ID" value="NZ_MWWY01000035.1"/>
</dbReference>
<evidence type="ECO:0000256" key="1">
    <source>
        <dbReference type="ARBA" id="ARBA00010638"/>
    </source>
</evidence>
<keyword evidence="6" id="KW-1185">Reference proteome</keyword>
<evidence type="ECO:0000256" key="4">
    <source>
        <dbReference type="SAM" id="MobiDB-lite"/>
    </source>
</evidence>
<dbReference type="InterPro" id="IPR002698">
    <property type="entry name" value="FTHF_cligase"/>
</dbReference>
<feature type="region of interest" description="Disordered" evidence="4">
    <location>
        <begin position="1"/>
        <end position="26"/>
    </location>
</feature>
<accession>A0A261FWN0</accession>
<dbReference type="InterPro" id="IPR024185">
    <property type="entry name" value="FTHF_cligase-like_sf"/>
</dbReference>
<keyword evidence="2" id="KW-0547">Nucleotide-binding</keyword>
<feature type="compositionally biased region" description="Low complexity" evidence="4">
    <location>
        <begin position="157"/>
        <end position="194"/>
    </location>
</feature>
<dbReference type="Gene3D" id="3.40.50.10420">
    <property type="entry name" value="NagB/RpiA/CoA transferase-like"/>
    <property type="match status" value="1"/>
</dbReference>
<dbReference type="Proteomes" id="UP000216074">
    <property type="component" value="Unassembled WGS sequence"/>
</dbReference>